<comment type="caution">
    <text evidence="4">The sequence shown here is derived from an EMBL/GenBank/DDBJ whole genome shotgun (WGS) entry which is preliminary data.</text>
</comment>
<evidence type="ECO:0000313" key="4">
    <source>
        <dbReference type="EMBL" id="TCL60871.1"/>
    </source>
</evidence>
<dbReference type="PANTHER" id="PTHR43695">
    <property type="entry name" value="PUTATIVE (AFU_ORTHOLOGUE AFUA_2G17250)-RELATED"/>
    <property type="match status" value="1"/>
</dbReference>
<dbReference type="InterPro" id="IPR036514">
    <property type="entry name" value="SGNH_hydro_sf"/>
</dbReference>
<dbReference type="Proteomes" id="UP000295008">
    <property type="component" value="Unassembled WGS sequence"/>
</dbReference>
<protein>
    <submittedName>
        <fullName evidence="4">Lysophospholipase L1-like esterase</fullName>
    </submittedName>
</protein>
<dbReference type="SUPFAM" id="SSF52266">
    <property type="entry name" value="SGNH hydrolase"/>
    <property type="match status" value="1"/>
</dbReference>
<dbReference type="AlphaFoldDB" id="A0A4R1R5R5"/>
<dbReference type="EMBL" id="SLUN01000035">
    <property type="protein sequence ID" value="TCL60871.1"/>
    <property type="molecule type" value="Genomic_DNA"/>
</dbReference>
<evidence type="ECO:0000313" key="5">
    <source>
        <dbReference type="Proteomes" id="UP000295008"/>
    </source>
</evidence>
<evidence type="ECO:0000256" key="1">
    <source>
        <dbReference type="ARBA" id="ARBA00008668"/>
    </source>
</evidence>
<dbReference type="Pfam" id="PF13472">
    <property type="entry name" value="Lipase_GDSL_2"/>
    <property type="match status" value="1"/>
</dbReference>
<dbReference type="PROSITE" id="PS51257">
    <property type="entry name" value="PROKAR_LIPOPROTEIN"/>
    <property type="match status" value="1"/>
</dbReference>
<proteinExistence type="inferred from homology"/>
<name>A0A4R1R5R5_HYDET</name>
<comment type="similarity">
    <text evidence="1">Belongs to the 'GDSL' lipolytic enzyme family.</text>
</comment>
<sequence length="256" mass="28573">MRHLSRILVLATILIAMGCFWLTRRGLQAAEKQISVYIAGDSTACDYPPDRAPRTGWGQELGQFFTDRVAVRNEAISGRSSMSFIAEGALDGILGRIKPNDYLFIQFGHNDAKQADPSRYTEPFTSYQANLLKYIQGARDKGAIPVLLSPISRFSFDAGGKVRPTHGDYPRAMRQLAEREKVPFIDMTEKTRRLMEELGPEKSGLFFMNLKPGESPNYPDGSEDGTHLRLEGATAFARLVIEGIREAELPLAEFIK</sequence>
<dbReference type="InterPro" id="IPR013830">
    <property type="entry name" value="SGNH_hydro"/>
</dbReference>
<dbReference type="CDD" id="cd01821">
    <property type="entry name" value="Rhamnogalacturan_acetylesterase_like"/>
    <property type="match status" value="1"/>
</dbReference>
<accession>A0A4R1R5R5</accession>
<dbReference type="InterPro" id="IPR037459">
    <property type="entry name" value="RhgT-like"/>
</dbReference>
<evidence type="ECO:0000256" key="2">
    <source>
        <dbReference type="ARBA" id="ARBA00022801"/>
    </source>
</evidence>
<dbReference type="PANTHER" id="PTHR43695:SF1">
    <property type="entry name" value="RHAMNOGALACTURONAN ACETYLESTERASE"/>
    <property type="match status" value="1"/>
</dbReference>
<evidence type="ECO:0000259" key="3">
    <source>
        <dbReference type="Pfam" id="PF13472"/>
    </source>
</evidence>
<dbReference type="GO" id="GO:0016787">
    <property type="term" value="F:hydrolase activity"/>
    <property type="evidence" value="ECO:0007669"/>
    <property type="project" value="UniProtKB-KW"/>
</dbReference>
<dbReference type="RefSeq" id="WP_243663061.1">
    <property type="nucleotide sequence ID" value="NZ_SLUN01000035.1"/>
</dbReference>
<keyword evidence="5" id="KW-1185">Reference proteome</keyword>
<reference evidence="4 5" key="1">
    <citation type="submission" date="2019-03" db="EMBL/GenBank/DDBJ databases">
        <title>Genomic Encyclopedia of Type Strains, Phase IV (KMG-IV): sequencing the most valuable type-strain genomes for metagenomic binning, comparative biology and taxonomic classification.</title>
        <authorList>
            <person name="Goeker M."/>
        </authorList>
    </citation>
    <scope>NUCLEOTIDE SEQUENCE [LARGE SCALE GENOMIC DNA]</scope>
    <source>
        <strain evidence="4 5">LX-B</strain>
    </source>
</reference>
<gene>
    <name evidence="4" type="ORF">EDC14_103530</name>
</gene>
<keyword evidence="2" id="KW-0378">Hydrolase</keyword>
<organism evidence="4 5">
    <name type="scientific">Hydrogenispora ethanolica</name>
    <dbReference type="NCBI Taxonomy" id="1082276"/>
    <lineage>
        <taxon>Bacteria</taxon>
        <taxon>Bacillati</taxon>
        <taxon>Bacillota</taxon>
        <taxon>Hydrogenispora</taxon>
    </lineage>
</organism>
<dbReference type="Gene3D" id="3.40.50.1110">
    <property type="entry name" value="SGNH hydrolase"/>
    <property type="match status" value="1"/>
</dbReference>
<feature type="domain" description="SGNH hydrolase-type esterase" evidence="3">
    <location>
        <begin position="40"/>
        <end position="207"/>
    </location>
</feature>